<sequence length="122" mass="14033">DYTHTKQIILGTLKHTIYNSLFDYWSEPIIVGLLALLLDPQLKTLASWSDEIQEIAKNELIHQFKKLTELNSTSSNHTTNMLNNNNFYRSHLYSSIFGISNRNSTASNSITELELSRYPDEP</sequence>
<feature type="non-terminal residue" evidence="1">
    <location>
        <position position="1"/>
    </location>
</feature>
<dbReference type="Proteomes" id="UP000789920">
    <property type="component" value="Unassembled WGS sequence"/>
</dbReference>
<gene>
    <name evidence="1" type="ORF">RPERSI_LOCUS12966</name>
</gene>
<evidence type="ECO:0000313" key="1">
    <source>
        <dbReference type="EMBL" id="CAG8739064.1"/>
    </source>
</evidence>
<organism evidence="1 2">
    <name type="scientific">Racocetra persica</name>
    <dbReference type="NCBI Taxonomy" id="160502"/>
    <lineage>
        <taxon>Eukaryota</taxon>
        <taxon>Fungi</taxon>
        <taxon>Fungi incertae sedis</taxon>
        <taxon>Mucoromycota</taxon>
        <taxon>Glomeromycotina</taxon>
        <taxon>Glomeromycetes</taxon>
        <taxon>Diversisporales</taxon>
        <taxon>Gigasporaceae</taxon>
        <taxon>Racocetra</taxon>
    </lineage>
</organism>
<keyword evidence="2" id="KW-1185">Reference proteome</keyword>
<reference evidence="1" key="1">
    <citation type="submission" date="2021-06" db="EMBL/GenBank/DDBJ databases">
        <authorList>
            <person name="Kallberg Y."/>
            <person name="Tangrot J."/>
            <person name="Rosling A."/>
        </authorList>
    </citation>
    <scope>NUCLEOTIDE SEQUENCE</scope>
    <source>
        <strain evidence="1">MA461A</strain>
    </source>
</reference>
<name>A0ACA9Q643_9GLOM</name>
<proteinExistence type="predicted"/>
<protein>
    <submittedName>
        <fullName evidence="1">24374_t:CDS:1</fullName>
    </submittedName>
</protein>
<accession>A0ACA9Q643</accession>
<evidence type="ECO:0000313" key="2">
    <source>
        <dbReference type="Proteomes" id="UP000789920"/>
    </source>
</evidence>
<dbReference type="EMBL" id="CAJVQC010028253">
    <property type="protein sequence ID" value="CAG8739064.1"/>
    <property type="molecule type" value="Genomic_DNA"/>
</dbReference>
<comment type="caution">
    <text evidence="1">The sequence shown here is derived from an EMBL/GenBank/DDBJ whole genome shotgun (WGS) entry which is preliminary data.</text>
</comment>